<dbReference type="EMBL" id="JAOCQJ010000011">
    <property type="protein sequence ID" value="MCT7319362.1"/>
    <property type="molecule type" value="Genomic_DNA"/>
</dbReference>
<organism evidence="1 2">
    <name type="scientific">Ralstonia mojiangensis</name>
    <dbReference type="NCBI Taxonomy" id="2953895"/>
    <lineage>
        <taxon>Bacteria</taxon>
        <taxon>Pseudomonadati</taxon>
        <taxon>Pseudomonadota</taxon>
        <taxon>Betaproteobacteria</taxon>
        <taxon>Burkholderiales</taxon>
        <taxon>Burkholderiaceae</taxon>
        <taxon>Ralstonia</taxon>
    </lineage>
</organism>
<evidence type="ECO:0000313" key="2">
    <source>
        <dbReference type="Proteomes" id="UP001164374"/>
    </source>
</evidence>
<sequence length="40" mass="4425">MARVQAASPCRFGLQKLGQALEPQHLDHIADDVQIVIAQR</sequence>
<dbReference type="RefSeq" id="WP_260801024.1">
    <property type="nucleotide sequence ID" value="NZ_JAOCQJ010000011.1"/>
</dbReference>
<comment type="caution">
    <text evidence="1">The sequence shown here is derived from an EMBL/GenBank/DDBJ whole genome shotgun (WGS) entry which is preliminary data.</text>
</comment>
<proteinExistence type="predicted"/>
<evidence type="ECO:0000313" key="1">
    <source>
        <dbReference type="EMBL" id="MCT7319362.1"/>
    </source>
</evidence>
<dbReference type="Proteomes" id="UP001164374">
    <property type="component" value="Unassembled WGS sequence"/>
</dbReference>
<accession>A0AAE3I967</accession>
<reference evidence="1" key="1">
    <citation type="journal article" date="2023" name="Front. Microbiol.">
        <title>Ralstonia chuxiongensis sp. nov., Ralstonia mojiangensis sp. nov., and Ralstonia soli sp. nov., isolated from tobacco fields, are three novel species in the family Burkholderiaceae.</title>
        <authorList>
            <person name="Lu C.H."/>
            <person name="Zhang Y.Y."/>
            <person name="Jiang N."/>
            <person name="Chen W."/>
            <person name="Shao X."/>
            <person name="Zhao Z.M."/>
            <person name="Lu W.L."/>
            <person name="Hu X."/>
            <person name="Xi Y.X."/>
            <person name="Zou S.Y."/>
            <person name="Wei Q.J."/>
            <person name="Lin Z.L."/>
            <person name="Gong L."/>
            <person name="Gai X.T."/>
            <person name="Zhang L.Q."/>
            <person name="Li J.Y."/>
            <person name="Jin Y."/>
            <person name="Xia Z.Y."/>
        </authorList>
    </citation>
    <scope>NUCLEOTIDE SEQUENCE</scope>
    <source>
        <strain evidence="1">22TCCZM01-4</strain>
    </source>
</reference>
<gene>
    <name evidence="1" type="ORF">N5I87_25365</name>
</gene>
<dbReference type="AlphaFoldDB" id="A0AAE3I967"/>
<reference evidence="1" key="2">
    <citation type="submission" date="2023-02" db="EMBL/GenBank/DDBJ databases">
        <authorList>
            <person name="Lu C.-H."/>
        </authorList>
    </citation>
    <scope>NUCLEOTIDE SEQUENCE</scope>
    <source>
        <strain evidence="1">22TCCZM01-4</strain>
    </source>
</reference>
<name>A0AAE3I967_9RALS</name>
<protein>
    <submittedName>
        <fullName evidence="1">Uncharacterized protein</fullName>
    </submittedName>
</protein>